<protein>
    <submittedName>
        <fullName evidence="1">Uncharacterized protein</fullName>
    </submittedName>
</protein>
<dbReference type="EMBL" id="BMAO01019664">
    <property type="protein sequence ID" value="GFR32005.1"/>
    <property type="molecule type" value="Genomic_DNA"/>
</dbReference>
<dbReference type="Proteomes" id="UP000887116">
    <property type="component" value="Unassembled WGS sequence"/>
</dbReference>
<name>A0A8X6M3M0_TRICU</name>
<organism evidence="1 2">
    <name type="scientific">Trichonephila clavata</name>
    <name type="common">Joro spider</name>
    <name type="synonym">Nephila clavata</name>
    <dbReference type="NCBI Taxonomy" id="2740835"/>
    <lineage>
        <taxon>Eukaryota</taxon>
        <taxon>Metazoa</taxon>
        <taxon>Ecdysozoa</taxon>
        <taxon>Arthropoda</taxon>
        <taxon>Chelicerata</taxon>
        <taxon>Arachnida</taxon>
        <taxon>Araneae</taxon>
        <taxon>Araneomorphae</taxon>
        <taxon>Entelegynae</taxon>
        <taxon>Araneoidea</taxon>
        <taxon>Nephilidae</taxon>
        <taxon>Trichonephila</taxon>
    </lineage>
</organism>
<evidence type="ECO:0000313" key="1">
    <source>
        <dbReference type="EMBL" id="GFR32005.1"/>
    </source>
</evidence>
<dbReference type="AlphaFoldDB" id="A0A8X6M3M0"/>
<keyword evidence="2" id="KW-1185">Reference proteome</keyword>
<proteinExistence type="predicted"/>
<reference evidence="1" key="1">
    <citation type="submission" date="2020-07" db="EMBL/GenBank/DDBJ databases">
        <title>Multicomponent nature underlies the extraordinary mechanical properties of spider dragline silk.</title>
        <authorList>
            <person name="Kono N."/>
            <person name="Nakamura H."/>
            <person name="Mori M."/>
            <person name="Yoshida Y."/>
            <person name="Ohtoshi R."/>
            <person name="Malay A.D."/>
            <person name="Moran D.A.P."/>
            <person name="Tomita M."/>
            <person name="Numata K."/>
            <person name="Arakawa K."/>
        </authorList>
    </citation>
    <scope>NUCLEOTIDE SEQUENCE</scope>
</reference>
<accession>A0A8X6M3M0</accession>
<gene>
    <name evidence="1" type="ORF">TNCT_472901</name>
</gene>
<sequence length="102" mass="11364">MRSTFPAEGVLLELFQTGNGGCFHFKDVTFVSGLKCFGLFIHRHNPKQKLIAIFMVTHEMFHTDHVCGRGNLPSHMLTPVSKNVVEDLVSSLIADSNSLLLH</sequence>
<evidence type="ECO:0000313" key="2">
    <source>
        <dbReference type="Proteomes" id="UP000887116"/>
    </source>
</evidence>
<comment type="caution">
    <text evidence="1">The sequence shown here is derived from an EMBL/GenBank/DDBJ whole genome shotgun (WGS) entry which is preliminary data.</text>
</comment>